<protein>
    <recommendedName>
        <fullName evidence="4">Conjugal transfer protein TrbL</fullName>
    </recommendedName>
</protein>
<feature type="transmembrane region" description="Helical" evidence="1">
    <location>
        <begin position="65"/>
        <end position="85"/>
    </location>
</feature>
<organism evidence="2 3">
    <name type="scientific">Lactococcus cremoris subsp. tructae</name>
    <dbReference type="NCBI Taxonomy" id="542833"/>
    <lineage>
        <taxon>Bacteria</taxon>
        <taxon>Bacillati</taxon>
        <taxon>Bacillota</taxon>
        <taxon>Bacilli</taxon>
        <taxon>Lactobacillales</taxon>
        <taxon>Streptococcaceae</taxon>
        <taxon>Lactococcus</taxon>
    </lineage>
</organism>
<feature type="transmembrane region" description="Helical" evidence="1">
    <location>
        <begin position="35"/>
        <end position="53"/>
    </location>
</feature>
<keyword evidence="1" id="KW-0472">Membrane</keyword>
<comment type="caution">
    <text evidence="2">The sequence shown here is derived from an EMBL/GenBank/DDBJ whole genome shotgun (WGS) entry which is preliminary data.</text>
</comment>
<evidence type="ECO:0000313" key="3">
    <source>
        <dbReference type="Proteomes" id="UP000218711"/>
    </source>
</evidence>
<gene>
    <name evidence="2" type="ORF">RU92_GL001620</name>
</gene>
<keyword evidence="1" id="KW-1133">Transmembrane helix</keyword>
<name>A0A2A5SPC5_LACLC</name>
<feature type="transmembrane region" description="Helical" evidence="1">
    <location>
        <begin position="131"/>
        <end position="160"/>
    </location>
</feature>
<dbReference type="Proteomes" id="UP000218711">
    <property type="component" value="Unassembled WGS sequence"/>
</dbReference>
<reference evidence="2 3" key="1">
    <citation type="submission" date="2014-12" db="EMBL/GenBank/DDBJ databases">
        <title>Draft genome sequences of 10 type strains of Lactococcus.</title>
        <authorList>
            <person name="Sun Z."/>
            <person name="Zhong Z."/>
            <person name="Liu W."/>
            <person name="Zhang W."/>
            <person name="Zhang H."/>
        </authorList>
    </citation>
    <scope>NUCLEOTIDE SEQUENCE [LARGE SCALE GENOMIC DNA]</scope>
    <source>
        <strain evidence="2 3">DSM 21502</strain>
    </source>
</reference>
<sequence length="283" mass="30244">MGTDTATLLLGFLKQTFTGFSPSSSTLANDLLKNATIPMATWLVIFLLFYEMVNKGMKLAEGGGGGSFTIYLPIFFKWIITLAVIVNIQPLFIMIDSIASQLTTNLIAVASKNSAYAASQKISLNFSGGIWVILFQFIVMLINFIMAIVANISIILLIALRNFEMLVLYVLAPMALVALATEKLSSGAITYFKTWGAYALQTSVIAVIIVIFPVFLNDYNTMMDGSNGDVIYTLIQGIMPGGVGAGAVTGIANAIGSIVLNIMYIIAIYKSLGIAKKITGSGG</sequence>
<evidence type="ECO:0000256" key="1">
    <source>
        <dbReference type="SAM" id="Phobius"/>
    </source>
</evidence>
<dbReference type="RefSeq" id="WP_096816675.1">
    <property type="nucleotide sequence ID" value="NZ_JXKC01000020.1"/>
</dbReference>
<dbReference type="EMBL" id="JXKC01000020">
    <property type="protein sequence ID" value="PCS15661.1"/>
    <property type="molecule type" value="Genomic_DNA"/>
</dbReference>
<feature type="transmembrane region" description="Helical" evidence="1">
    <location>
        <begin position="197"/>
        <end position="216"/>
    </location>
</feature>
<accession>A0A2A5SPC5</accession>
<keyword evidence="1" id="KW-0812">Transmembrane</keyword>
<evidence type="ECO:0008006" key="4">
    <source>
        <dbReference type="Google" id="ProtNLM"/>
    </source>
</evidence>
<evidence type="ECO:0000313" key="2">
    <source>
        <dbReference type="EMBL" id="PCS15661.1"/>
    </source>
</evidence>
<feature type="transmembrane region" description="Helical" evidence="1">
    <location>
        <begin position="166"/>
        <end position="185"/>
    </location>
</feature>
<dbReference type="AlphaFoldDB" id="A0A2A5SPC5"/>
<proteinExistence type="predicted"/>
<feature type="transmembrane region" description="Helical" evidence="1">
    <location>
        <begin position="247"/>
        <end position="269"/>
    </location>
</feature>